<feature type="transmembrane region" description="Helical" evidence="1">
    <location>
        <begin position="62"/>
        <end position="84"/>
    </location>
</feature>
<keyword evidence="1" id="KW-0812">Transmembrane</keyword>
<dbReference type="RefSeq" id="WP_277579155.1">
    <property type="nucleotide sequence ID" value="NZ_JANRMI010000004.1"/>
</dbReference>
<evidence type="ECO:0000313" key="3">
    <source>
        <dbReference type="Proteomes" id="UP001152321"/>
    </source>
</evidence>
<evidence type="ECO:0008006" key="4">
    <source>
        <dbReference type="Google" id="ProtNLM"/>
    </source>
</evidence>
<protein>
    <recommendedName>
        <fullName evidence="4">EamA domain-containing protein</fullName>
    </recommendedName>
</protein>
<keyword evidence="3" id="KW-1185">Reference proteome</keyword>
<dbReference type="EMBL" id="JANRMI010000004">
    <property type="protein sequence ID" value="MDG0817683.1"/>
    <property type="molecule type" value="Genomic_DNA"/>
</dbReference>
<dbReference type="Proteomes" id="UP001152321">
    <property type="component" value="Unassembled WGS sequence"/>
</dbReference>
<comment type="caution">
    <text evidence="2">The sequence shown here is derived from an EMBL/GenBank/DDBJ whole genome shotgun (WGS) entry which is preliminary data.</text>
</comment>
<proteinExistence type="predicted"/>
<sequence length="115" mass="12856">MNSKIIAILLSVFVTYSLYTYIGYHEGLRNSKYFILVGLALALTSNLLWLLGLRILNSSQSIFWLSLAFDITITVCSLYIPVILSKVKFNSFTWVGVALVVTGLMVIKNLGMSQE</sequence>
<feature type="transmembrane region" description="Helical" evidence="1">
    <location>
        <begin position="33"/>
        <end position="56"/>
    </location>
</feature>
<organism evidence="2 3">
    <name type="scientific">Bdellovibrio svalbardensis</name>
    <dbReference type="NCBI Taxonomy" id="2972972"/>
    <lineage>
        <taxon>Bacteria</taxon>
        <taxon>Pseudomonadati</taxon>
        <taxon>Bdellovibrionota</taxon>
        <taxon>Bdellovibrionia</taxon>
        <taxon>Bdellovibrionales</taxon>
        <taxon>Pseudobdellovibrionaceae</taxon>
        <taxon>Bdellovibrio</taxon>
    </lineage>
</organism>
<gene>
    <name evidence="2" type="ORF">NWE73_14980</name>
</gene>
<name>A0ABT6DR99_9BACT</name>
<evidence type="ECO:0000313" key="2">
    <source>
        <dbReference type="EMBL" id="MDG0817683.1"/>
    </source>
</evidence>
<reference evidence="2" key="1">
    <citation type="submission" date="2022-08" db="EMBL/GenBank/DDBJ databases">
        <title>Novel Bdellovibrio Species Isolated from Svalbard: Designation Bdellovibrio svalbardensis.</title>
        <authorList>
            <person name="Mitchell R.J."/>
            <person name="Choi S.Y."/>
        </authorList>
    </citation>
    <scope>NUCLEOTIDE SEQUENCE</scope>
    <source>
        <strain evidence="2">PAP01</strain>
    </source>
</reference>
<evidence type="ECO:0000256" key="1">
    <source>
        <dbReference type="SAM" id="Phobius"/>
    </source>
</evidence>
<feature type="transmembrane region" description="Helical" evidence="1">
    <location>
        <begin position="91"/>
        <end position="111"/>
    </location>
</feature>
<feature type="transmembrane region" description="Helical" evidence="1">
    <location>
        <begin position="6"/>
        <end position="24"/>
    </location>
</feature>
<accession>A0ABT6DR99</accession>
<keyword evidence="1" id="KW-1133">Transmembrane helix</keyword>
<keyword evidence="1" id="KW-0472">Membrane</keyword>